<dbReference type="InterPro" id="IPR001633">
    <property type="entry name" value="EAL_dom"/>
</dbReference>
<dbReference type="FunFam" id="3.30.70.270:FF:000001">
    <property type="entry name" value="Diguanylate cyclase domain protein"/>
    <property type="match status" value="1"/>
</dbReference>
<keyword evidence="2" id="KW-0472">Membrane</keyword>
<dbReference type="RefSeq" id="WP_073339661.1">
    <property type="nucleotide sequence ID" value="NZ_FQXM01000023.1"/>
</dbReference>
<dbReference type="Gene3D" id="3.30.70.270">
    <property type="match status" value="1"/>
</dbReference>
<dbReference type="InterPro" id="IPR052155">
    <property type="entry name" value="Biofilm_reg_signaling"/>
</dbReference>
<dbReference type="SMART" id="SM00052">
    <property type="entry name" value="EAL"/>
    <property type="match status" value="1"/>
</dbReference>
<evidence type="ECO:0000313" key="5">
    <source>
        <dbReference type="EMBL" id="SHH94191.1"/>
    </source>
</evidence>
<dbReference type="InterPro" id="IPR029787">
    <property type="entry name" value="Nucleotide_cyclase"/>
</dbReference>
<dbReference type="InterPro" id="IPR043128">
    <property type="entry name" value="Rev_trsase/Diguanyl_cyclase"/>
</dbReference>
<gene>
    <name evidence="5" type="ORF">SAMN02745207_03295</name>
</gene>
<dbReference type="Gene3D" id="3.20.20.450">
    <property type="entry name" value="EAL domain"/>
    <property type="match status" value="1"/>
</dbReference>
<dbReference type="OrthoDB" id="9762141at2"/>
<dbReference type="CDD" id="cd01949">
    <property type="entry name" value="GGDEF"/>
    <property type="match status" value="1"/>
</dbReference>
<evidence type="ECO:0000259" key="3">
    <source>
        <dbReference type="PROSITE" id="PS50883"/>
    </source>
</evidence>
<accession>A0A1M5X329</accession>
<dbReference type="PANTHER" id="PTHR44757:SF2">
    <property type="entry name" value="BIOFILM ARCHITECTURE MAINTENANCE PROTEIN MBAA"/>
    <property type="match status" value="1"/>
</dbReference>
<feature type="coiled-coil region" evidence="1">
    <location>
        <begin position="376"/>
        <end position="407"/>
    </location>
</feature>
<dbReference type="SMART" id="SM00267">
    <property type="entry name" value="GGDEF"/>
    <property type="match status" value="1"/>
</dbReference>
<evidence type="ECO:0000313" key="6">
    <source>
        <dbReference type="Proteomes" id="UP000184447"/>
    </source>
</evidence>
<dbReference type="Pfam" id="PF04392">
    <property type="entry name" value="ABC_sub_bind"/>
    <property type="match status" value="1"/>
</dbReference>
<dbReference type="PANTHER" id="PTHR44757">
    <property type="entry name" value="DIGUANYLATE CYCLASE DGCP"/>
    <property type="match status" value="1"/>
</dbReference>
<keyword evidence="1" id="KW-0175">Coiled coil</keyword>
<feature type="transmembrane region" description="Helical" evidence="2">
    <location>
        <begin position="351"/>
        <end position="370"/>
    </location>
</feature>
<dbReference type="Proteomes" id="UP000184447">
    <property type="component" value="Unassembled WGS sequence"/>
</dbReference>
<feature type="domain" description="EAL" evidence="3">
    <location>
        <begin position="587"/>
        <end position="844"/>
    </location>
</feature>
<proteinExistence type="predicted"/>
<dbReference type="InterPro" id="IPR000160">
    <property type="entry name" value="GGDEF_dom"/>
</dbReference>
<organism evidence="5 6">
    <name type="scientific">Clostridium grantii DSM 8605</name>
    <dbReference type="NCBI Taxonomy" id="1121316"/>
    <lineage>
        <taxon>Bacteria</taxon>
        <taxon>Bacillati</taxon>
        <taxon>Bacillota</taxon>
        <taxon>Clostridia</taxon>
        <taxon>Eubacteriales</taxon>
        <taxon>Clostridiaceae</taxon>
        <taxon>Clostridium</taxon>
    </lineage>
</organism>
<keyword evidence="6" id="KW-1185">Reference proteome</keyword>
<dbReference type="InterPro" id="IPR035919">
    <property type="entry name" value="EAL_sf"/>
</dbReference>
<dbReference type="InterPro" id="IPR007487">
    <property type="entry name" value="ABC_transpt-TYRBP-like"/>
</dbReference>
<protein>
    <submittedName>
        <fullName evidence="5">Diguanylate cyclase (GGDEF) domain-containing protein</fullName>
    </submittedName>
</protein>
<dbReference type="Pfam" id="PF00563">
    <property type="entry name" value="EAL"/>
    <property type="match status" value="1"/>
</dbReference>
<dbReference type="STRING" id="1121316.SAMN02745207_03295"/>
<feature type="domain" description="GGDEF" evidence="4">
    <location>
        <begin position="445"/>
        <end position="578"/>
    </location>
</feature>
<dbReference type="NCBIfam" id="TIGR00254">
    <property type="entry name" value="GGDEF"/>
    <property type="match status" value="1"/>
</dbReference>
<dbReference type="EMBL" id="FQXM01000023">
    <property type="protein sequence ID" value="SHH94191.1"/>
    <property type="molecule type" value="Genomic_DNA"/>
</dbReference>
<keyword evidence="2" id="KW-1133">Transmembrane helix</keyword>
<sequence length="854" mass="98729">MIKNKIKIINYFIVLIIVIMIISIFSGLKVKAIHTKRILLISSYNYSFPTFQNQIEGVKSQLNSSEVLIDVEFMDFKRFETETNLSNFYNSLKYKLEQLEKYELVIVTDDNALDFAMEYNEELFKDTPIVFLGINNHQKAVNASINPNITGVEECISMFDTIDIATKLNKGAKKIIALSDGTETSRSDLELYYTTKKEFQTYEFTDINLSEMTFEEFYGEIEQINKDDIVLLLSAYTDKLGNDKSFNESLELINESCQAPIYHLWEHGIGEGVLGGKVISHYEQGKRAGKIVNSVLNGESIKNYPLITEENNKYIFDVKKLEENNISMNLLPKNTILINEKISFYENNKKIVNRIIALFIFLSLLIIYLMTNIHIRKKHEKELLNKNEELNDTFQELAISQNELKRQYSKIHKYAYYDNLTGLTNRTSLKIKLRNLTQIKTDYLKQFAVIFLDLDNFKFVNDSYGHSIGDKVLKEIAKELIKLDLGNSSIYRLGGDEFVLILEDYQDTFDLNYKTDKLRKTLDRAIDIEGNKYFITASIGVAIYPQNGKNYSELLKNADAAMYKAKENGKNCSAIYDESINAKLNRNMEIRSELVNAFTYKEFFLNFQPQIDIESGRVYGFEALIRWINPKLGFVSPGEFIEVAEEMGRIVQIGNWVLKESCIFCKKINEKYENKLIISVNVSAVQLMQKDFLENIKNILEKTEVDPKLVAIEITETAVLKNFDLNRAKLEQIKSMGIKVSLDDFGKGYSSLYYLRNLPIDTLKIDKSFIDDIITNDNESTIKDLTESIILIAHKVGLKVIAEGVEMPMQLMKLKEYKCDFMQGYYVSKPIEEKLVCEFLKKFEENKGEYKIWN</sequence>
<feature type="transmembrane region" description="Helical" evidence="2">
    <location>
        <begin position="6"/>
        <end position="28"/>
    </location>
</feature>
<dbReference type="PROSITE" id="PS50887">
    <property type="entry name" value="GGDEF"/>
    <property type="match status" value="1"/>
</dbReference>
<keyword evidence="2" id="KW-0812">Transmembrane</keyword>
<evidence type="ECO:0000256" key="2">
    <source>
        <dbReference type="SAM" id="Phobius"/>
    </source>
</evidence>
<evidence type="ECO:0000259" key="4">
    <source>
        <dbReference type="PROSITE" id="PS50887"/>
    </source>
</evidence>
<evidence type="ECO:0000256" key="1">
    <source>
        <dbReference type="SAM" id="Coils"/>
    </source>
</evidence>
<dbReference type="SUPFAM" id="SSF55073">
    <property type="entry name" value="Nucleotide cyclase"/>
    <property type="match status" value="1"/>
</dbReference>
<dbReference type="SUPFAM" id="SSF141868">
    <property type="entry name" value="EAL domain-like"/>
    <property type="match status" value="1"/>
</dbReference>
<reference evidence="5 6" key="1">
    <citation type="submission" date="2016-11" db="EMBL/GenBank/DDBJ databases">
        <authorList>
            <person name="Jaros S."/>
            <person name="Januszkiewicz K."/>
            <person name="Wedrychowicz H."/>
        </authorList>
    </citation>
    <scope>NUCLEOTIDE SEQUENCE [LARGE SCALE GENOMIC DNA]</scope>
    <source>
        <strain evidence="5 6">DSM 8605</strain>
    </source>
</reference>
<name>A0A1M5X329_9CLOT</name>
<dbReference type="PROSITE" id="PS50883">
    <property type="entry name" value="EAL"/>
    <property type="match status" value="1"/>
</dbReference>
<dbReference type="AlphaFoldDB" id="A0A1M5X329"/>
<dbReference type="Pfam" id="PF00990">
    <property type="entry name" value="GGDEF"/>
    <property type="match status" value="1"/>
</dbReference>
<dbReference type="CDD" id="cd01948">
    <property type="entry name" value="EAL"/>
    <property type="match status" value="1"/>
</dbReference>
<dbReference type="Gene3D" id="3.40.50.2300">
    <property type="match status" value="2"/>
</dbReference>